<feature type="transmembrane region" description="Helical" evidence="1">
    <location>
        <begin position="851"/>
        <end position="878"/>
    </location>
</feature>
<feature type="transmembrane region" description="Helical" evidence="1">
    <location>
        <begin position="1079"/>
        <end position="1110"/>
    </location>
</feature>
<gene>
    <name evidence="3" type="ORF">APLA_LOCUS7864</name>
</gene>
<feature type="transmembrane region" description="Helical" evidence="1">
    <location>
        <begin position="268"/>
        <end position="297"/>
    </location>
</feature>
<evidence type="ECO:0000259" key="2">
    <source>
        <dbReference type="PROSITE" id="PS50893"/>
    </source>
</evidence>
<dbReference type="GO" id="GO:0016020">
    <property type="term" value="C:membrane"/>
    <property type="evidence" value="ECO:0007669"/>
    <property type="project" value="InterPro"/>
</dbReference>
<dbReference type="OrthoDB" id="7429767at2759"/>
<feature type="transmembrane region" description="Helical" evidence="1">
    <location>
        <begin position="222"/>
        <end position="247"/>
    </location>
</feature>
<protein>
    <recommendedName>
        <fullName evidence="2">ABC transporter domain-containing protein</fullName>
    </recommendedName>
</protein>
<keyword evidence="1" id="KW-1133">Transmembrane helix</keyword>
<dbReference type="SUPFAM" id="SSF52540">
    <property type="entry name" value="P-loop containing nucleoside triphosphate hydrolases"/>
    <property type="match status" value="2"/>
</dbReference>
<feature type="transmembrane region" description="Helical" evidence="1">
    <location>
        <begin position="677"/>
        <end position="696"/>
    </location>
</feature>
<dbReference type="InterPro" id="IPR003439">
    <property type="entry name" value="ABC_transporter-like_ATP-bd"/>
</dbReference>
<keyword evidence="1" id="KW-0812">Transmembrane</keyword>
<dbReference type="Gene3D" id="3.40.50.300">
    <property type="entry name" value="P-loop containing nucleotide triphosphate hydrolases"/>
    <property type="match status" value="2"/>
</dbReference>
<feature type="transmembrane region" description="Helical" evidence="1">
    <location>
        <begin position="33"/>
        <end position="54"/>
    </location>
</feature>
<dbReference type="InterPro" id="IPR027417">
    <property type="entry name" value="P-loop_NTPase"/>
</dbReference>
<feature type="transmembrane region" description="Helical" evidence="1">
    <location>
        <begin position="1153"/>
        <end position="1174"/>
    </location>
</feature>
<organism evidence="3 4">
    <name type="scientific">Arctia plantaginis</name>
    <name type="common">Wood tiger moth</name>
    <name type="synonym">Phalaena plantaginis</name>
    <dbReference type="NCBI Taxonomy" id="874455"/>
    <lineage>
        <taxon>Eukaryota</taxon>
        <taxon>Metazoa</taxon>
        <taxon>Ecdysozoa</taxon>
        <taxon>Arthropoda</taxon>
        <taxon>Hexapoda</taxon>
        <taxon>Insecta</taxon>
        <taxon>Pterygota</taxon>
        <taxon>Neoptera</taxon>
        <taxon>Endopterygota</taxon>
        <taxon>Lepidoptera</taxon>
        <taxon>Glossata</taxon>
        <taxon>Ditrysia</taxon>
        <taxon>Noctuoidea</taxon>
        <taxon>Erebidae</taxon>
        <taxon>Arctiinae</taxon>
        <taxon>Arctia</taxon>
    </lineage>
</organism>
<feature type="domain" description="ABC transporter" evidence="2">
    <location>
        <begin position="1334"/>
        <end position="1566"/>
    </location>
</feature>
<dbReference type="Proteomes" id="UP000494106">
    <property type="component" value="Unassembled WGS sequence"/>
</dbReference>
<dbReference type="GO" id="GO:0140359">
    <property type="term" value="F:ABC-type transporter activity"/>
    <property type="evidence" value="ECO:0007669"/>
    <property type="project" value="InterPro"/>
</dbReference>
<dbReference type="GO" id="GO:0005524">
    <property type="term" value="F:ATP binding"/>
    <property type="evidence" value="ECO:0007669"/>
    <property type="project" value="InterPro"/>
</dbReference>
<feature type="transmembrane region" description="Helical" evidence="1">
    <location>
        <begin position="1250"/>
        <end position="1271"/>
    </location>
</feature>
<feature type="transmembrane region" description="Helical" evidence="1">
    <location>
        <begin position="395"/>
        <end position="416"/>
    </location>
</feature>
<dbReference type="GO" id="GO:0016887">
    <property type="term" value="F:ATP hydrolysis activity"/>
    <property type="evidence" value="ECO:0007669"/>
    <property type="project" value="InterPro"/>
</dbReference>
<comment type="caution">
    <text evidence="3">The sequence shown here is derived from an EMBL/GenBank/DDBJ whole genome shotgun (WGS) entry which is preliminary data.</text>
</comment>
<evidence type="ECO:0000256" key="1">
    <source>
        <dbReference type="SAM" id="Phobius"/>
    </source>
</evidence>
<dbReference type="InterPro" id="IPR026082">
    <property type="entry name" value="ABCA"/>
</dbReference>
<dbReference type="PANTHER" id="PTHR19229:SF250">
    <property type="entry name" value="ABC TRANSPORTER DOMAIN-CONTAINING PROTEIN-RELATED"/>
    <property type="match status" value="1"/>
</dbReference>
<dbReference type="PROSITE" id="PS50893">
    <property type="entry name" value="ABC_TRANSPORTER_2"/>
    <property type="match status" value="1"/>
</dbReference>
<feature type="transmembrane region" description="Helical" evidence="1">
    <location>
        <begin position="330"/>
        <end position="350"/>
    </location>
</feature>
<feature type="transmembrane region" description="Helical" evidence="1">
    <location>
        <begin position="303"/>
        <end position="323"/>
    </location>
</feature>
<feature type="transmembrane region" description="Helical" evidence="1">
    <location>
        <begin position="362"/>
        <end position="383"/>
    </location>
</feature>
<sequence length="1708" mass="195806">MKNEETRKPGAGKFQKHISILMWKSYLQRQRRWRLLAIETAFAVILFLIAIFIARPVFLTPLEAEPEQPLSTKDILSYMQSNTLLGYAPNRLPYSYIMDQAADVLNIPLLAGNTESELNDLLYNKSLGTPINLPVIWVIFKPKAGNIWKFSIRSTERARYSTSTDDTSSLPNPHLHTGFLAVQVAISRAIVDYVSEVVPDFEVNLVSMPVSPLMQQNRVRQALSLILLCFTLAFLPATLETQALVVWETQNMFKRALRMRNVSYTSMYLSWLVYAYLTALPVCVLGAVTMILTFRWIHLMNSMLILFAYLSVMAMVALVMAMFHNNSRISCIWTTLFTLLQTYLAELLVHHQYDSLHVTVNFVLHVLLPPLGLINAFNEFALLSTGHQRRTESSIEYMLLSWGLLIIFYFGLLMLLQRTIGQQRAIGGQVSWRSIIFKQAKNQNALHRVSEPVRSEFRKLQEVDEFVAKAISFRDVCKDTMRVPVLHNLTFDIYRGEYTVMFAQKIQEKMIDTLDDVLTGLALPDRGEIRILGEVMDEFTAPLNTLYMMGYCHRSETLVDDLTVEEHFTLFTMICLWYEDTANVVEYGHIRYKQLVKECNLVSVAETRVRDLDHYYRAQLCWAIAMLIEPRVVLIPNLQDEPVYRSVIVDKIVQFRKYMTIVRLLFSSLETEYADRVFIFDSNILIFGGTPAYMFFRYGRDYRVRLTLRSSNLDDDPDDYKDLLTERVERAGGSVRAYLGSLIILRVPAVPSEPFAELITDLTDNADKYGVTSSISINVADSEEVVRRAITETRSISYQNTEAQLEGAALAKVALKRYQEPKKWTRLQSPYNCHFKFISRKFITFHKHHRVLLLLTFLAAIMSGLLLGWSLSSVLFYIDLTKGSYKILKGEVLTVEHVKMRTNLVVRADNSPETLSIVGAYVMSETKATEEDIEKIFYMAVPHTESLKEYLVTRAIDSPQTYVYVYAYGMDVAKNENETILISALYSPLHPDKGAAARSLARVYMALIRHYTGELDATIQVEDDPLALDLSPWMKDLAQPPLFLQFLLILTISHITLLPSKEYGLIRHIQKHAMNFSPLLYWGTLYMCDILFFWLLVAIMSIMTVSIIYLTAPPSVLQIQDMLALPFMLTLYGVGCIPQAYIFSLGPRLTLNFMTFVIVNMVFGETTILAKLLYGDMLSYALNIMNLSPQFNMAYAYVKIKQIFLYNSECVIFKIQNLCSSNDFHKCCNKCGVLQECFTRRTYLSKSYGIVIETMALLATAVIFGSLLLLIEYRIFVMVWKFISRKLYYPEVMKEKLNAGVLIEISNVIDKKKSIVTRRRKSSLIKVDTFGEYICAENLSRRDTGLYVVRSAYLGLGRGGAQAISGLKRHGRLDLLEILSGYRIPCVGNVWAMSKWNLATNPHKYSRQVSISCENPSLPPWMTMQESLELIAALRGVPERYIKEEVRNLVEALELTGYSQKLIADFSENDLTRVHFVAAVIGAPPVIIVDEVTAWQKFSVRRSIYKIMYILRKQGHAIICASSNIENHMPVTSRRFAFMIDGSIYDIDTIESLIERYSPQGFTVVLHLKNEVDVVAMFSKYFNSFKINDYSEFLVNVQVYDPDLNWKTIFTRMETLLIEHGQVYSYIATVTSIDYIFNFILSKEKGLKPATGFASFKWFQKIISSKPKAKPSEDDLKRLKSFEIKYAITELKHLPWSVIFQSNVHNDH</sequence>
<dbReference type="EMBL" id="CADEBC010000503">
    <property type="protein sequence ID" value="CAB3239642.1"/>
    <property type="molecule type" value="Genomic_DNA"/>
</dbReference>
<proteinExistence type="predicted"/>
<keyword evidence="1" id="KW-0472">Membrane</keyword>
<name>A0A8S1A2W5_ARCPL</name>
<keyword evidence="4" id="KW-1185">Reference proteome</keyword>
<accession>A0A8S1A2W5</accession>
<evidence type="ECO:0000313" key="4">
    <source>
        <dbReference type="Proteomes" id="UP000494106"/>
    </source>
</evidence>
<dbReference type="PANTHER" id="PTHR19229">
    <property type="entry name" value="ATP-BINDING CASSETTE TRANSPORTER SUBFAMILY A ABCA"/>
    <property type="match status" value="1"/>
</dbReference>
<reference evidence="3 4" key="1">
    <citation type="submission" date="2020-04" db="EMBL/GenBank/DDBJ databases">
        <authorList>
            <person name="Wallbank WR R."/>
            <person name="Pardo Diaz C."/>
            <person name="Kozak K."/>
            <person name="Martin S."/>
            <person name="Jiggins C."/>
            <person name="Moest M."/>
            <person name="Warren A I."/>
            <person name="Byers J.R.P. K."/>
            <person name="Montejo-Kovacevich G."/>
            <person name="Yen C E."/>
        </authorList>
    </citation>
    <scope>NUCLEOTIDE SEQUENCE [LARGE SCALE GENOMIC DNA]</scope>
</reference>
<evidence type="ECO:0000313" key="3">
    <source>
        <dbReference type="EMBL" id="CAB3239642.1"/>
    </source>
</evidence>
<feature type="transmembrane region" description="Helical" evidence="1">
    <location>
        <begin position="1122"/>
        <end position="1141"/>
    </location>
</feature>
<dbReference type="GO" id="GO:0005319">
    <property type="term" value="F:lipid transporter activity"/>
    <property type="evidence" value="ECO:0007669"/>
    <property type="project" value="TreeGrafter"/>
</dbReference>